<gene>
    <name evidence="1" type="ORF">ES288_D01G100800v1</name>
</gene>
<organism evidence="1 2">
    <name type="scientific">Gossypium darwinii</name>
    <name type="common">Darwin's cotton</name>
    <name type="synonym">Gossypium barbadense var. darwinii</name>
    <dbReference type="NCBI Taxonomy" id="34276"/>
    <lineage>
        <taxon>Eukaryota</taxon>
        <taxon>Viridiplantae</taxon>
        <taxon>Streptophyta</taxon>
        <taxon>Embryophyta</taxon>
        <taxon>Tracheophyta</taxon>
        <taxon>Spermatophyta</taxon>
        <taxon>Magnoliopsida</taxon>
        <taxon>eudicotyledons</taxon>
        <taxon>Gunneridae</taxon>
        <taxon>Pentapetalae</taxon>
        <taxon>rosids</taxon>
        <taxon>malvids</taxon>
        <taxon>Malvales</taxon>
        <taxon>Malvaceae</taxon>
        <taxon>Malvoideae</taxon>
        <taxon>Gossypium</taxon>
    </lineage>
</organism>
<dbReference type="PANTHER" id="PTHR35317">
    <property type="entry name" value="OS04G0629600 PROTEIN"/>
    <property type="match status" value="1"/>
</dbReference>
<dbReference type="PANTHER" id="PTHR35317:SF31">
    <property type="entry name" value="DUF4219 DOMAIN-CONTAINING PROTEIN"/>
    <property type="match status" value="1"/>
</dbReference>
<proteinExistence type="predicted"/>
<keyword evidence="2" id="KW-1185">Reference proteome</keyword>
<evidence type="ECO:0000313" key="1">
    <source>
        <dbReference type="EMBL" id="TYG82583.1"/>
    </source>
</evidence>
<accession>A0A5D2DNE9</accession>
<sequence>MAFSNTLSTSVPIFTRTHYHVWAVKMKVYLRFISFWKLVETYEDPSASKQNPTIAQLKAYDEQILKKDKALTCIHSGSVDHIFTSITDLGTPKAIWDKLRLYGEDLSDEKVVEKGIISVP</sequence>
<dbReference type="AlphaFoldDB" id="A0A5D2DNE9"/>
<protein>
    <submittedName>
        <fullName evidence="1">Uncharacterized protein</fullName>
    </submittedName>
</protein>
<reference evidence="1 2" key="1">
    <citation type="submission" date="2019-06" db="EMBL/GenBank/DDBJ databases">
        <title>WGS assembly of Gossypium darwinii.</title>
        <authorList>
            <person name="Chen Z.J."/>
            <person name="Sreedasyam A."/>
            <person name="Ando A."/>
            <person name="Song Q."/>
            <person name="De L."/>
            <person name="Hulse-Kemp A."/>
            <person name="Ding M."/>
            <person name="Ye W."/>
            <person name="Kirkbride R."/>
            <person name="Jenkins J."/>
            <person name="Plott C."/>
            <person name="Lovell J."/>
            <person name="Lin Y.-M."/>
            <person name="Vaughn R."/>
            <person name="Liu B."/>
            <person name="Li W."/>
            <person name="Simpson S."/>
            <person name="Scheffler B."/>
            <person name="Saski C."/>
            <person name="Grover C."/>
            <person name="Hu G."/>
            <person name="Conover J."/>
            <person name="Carlson J."/>
            <person name="Shu S."/>
            <person name="Boston L."/>
            <person name="Williams M."/>
            <person name="Peterson D."/>
            <person name="Mcgee K."/>
            <person name="Jones D."/>
            <person name="Wendel J."/>
            <person name="Stelly D."/>
            <person name="Grimwood J."/>
            <person name="Schmutz J."/>
        </authorList>
    </citation>
    <scope>NUCLEOTIDE SEQUENCE [LARGE SCALE GENOMIC DNA]</scope>
    <source>
        <strain evidence="1">1808015.09</strain>
    </source>
</reference>
<dbReference type="Proteomes" id="UP000323506">
    <property type="component" value="Chromosome D01"/>
</dbReference>
<name>A0A5D2DNE9_GOSDA</name>
<evidence type="ECO:0000313" key="2">
    <source>
        <dbReference type="Proteomes" id="UP000323506"/>
    </source>
</evidence>
<dbReference type="EMBL" id="CM017701">
    <property type="protein sequence ID" value="TYG82583.1"/>
    <property type="molecule type" value="Genomic_DNA"/>
</dbReference>